<dbReference type="InterPro" id="IPR047647">
    <property type="entry name" value="ISAs1_transpos"/>
</dbReference>
<dbReference type="PANTHER" id="PTHR30298">
    <property type="entry name" value="H REPEAT-ASSOCIATED PREDICTED TRANSPOSASE"/>
    <property type="match status" value="1"/>
</dbReference>
<dbReference type="InterPro" id="IPR051698">
    <property type="entry name" value="Transposase_11-like"/>
</dbReference>
<name>A0ABP3AKK6_MYCUL</name>
<evidence type="ECO:0000259" key="3">
    <source>
        <dbReference type="Pfam" id="PF01609"/>
    </source>
</evidence>
<evidence type="ECO:0000313" key="6">
    <source>
        <dbReference type="Proteomes" id="UP000020681"/>
    </source>
</evidence>
<evidence type="ECO:0000259" key="4">
    <source>
        <dbReference type="Pfam" id="PF13808"/>
    </source>
</evidence>
<dbReference type="EMBL" id="JAOL01000108">
    <property type="protein sequence ID" value="EUA90131.1"/>
    <property type="molecule type" value="Genomic_DNA"/>
</dbReference>
<feature type="signal peptide" evidence="2">
    <location>
        <begin position="1"/>
        <end position="21"/>
    </location>
</feature>
<evidence type="ECO:0000256" key="1">
    <source>
        <dbReference type="SAM" id="MobiDB-lite"/>
    </source>
</evidence>
<dbReference type="Pfam" id="PF01609">
    <property type="entry name" value="DDE_Tnp_1"/>
    <property type="match status" value="1"/>
</dbReference>
<feature type="chain" id="PRO_5047362118" evidence="2">
    <location>
        <begin position="22"/>
        <end position="263"/>
    </location>
</feature>
<feature type="region of interest" description="Disordered" evidence="1">
    <location>
        <begin position="193"/>
        <end position="263"/>
    </location>
</feature>
<feature type="compositionally biased region" description="Polar residues" evidence="1">
    <location>
        <begin position="220"/>
        <end position="233"/>
    </location>
</feature>
<feature type="domain" description="H repeat-associated protein N-terminal" evidence="4">
    <location>
        <begin position="2"/>
        <end position="64"/>
    </location>
</feature>
<evidence type="ECO:0000313" key="5">
    <source>
        <dbReference type="EMBL" id="EUA90131.1"/>
    </source>
</evidence>
<organism evidence="5 6">
    <name type="scientific">Mycobacterium ulcerans str. Harvey</name>
    <dbReference type="NCBI Taxonomy" id="1299332"/>
    <lineage>
        <taxon>Bacteria</taxon>
        <taxon>Bacillati</taxon>
        <taxon>Actinomycetota</taxon>
        <taxon>Actinomycetes</taxon>
        <taxon>Mycobacteriales</taxon>
        <taxon>Mycobacteriaceae</taxon>
        <taxon>Mycobacterium</taxon>
        <taxon>Mycobacterium ulcerans group</taxon>
    </lineage>
</organism>
<dbReference type="InterPro" id="IPR032806">
    <property type="entry name" value="YbfD_N"/>
</dbReference>
<dbReference type="Pfam" id="PF13808">
    <property type="entry name" value="DDE_Tnp_1_assoc"/>
    <property type="match status" value="1"/>
</dbReference>
<dbReference type="PANTHER" id="PTHR30298:SF0">
    <property type="entry name" value="PROTEIN YBFL-RELATED"/>
    <property type="match status" value="1"/>
</dbReference>
<comment type="caution">
    <text evidence="5">The sequence shown here is derived from an EMBL/GenBank/DDBJ whole genome shotgun (WGS) entry which is preliminary data.</text>
</comment>
<dbReference type="InterPro" id="IPR002559">
    <property type="entry name" value="Transposase_11"/>
</dbReference>
<evidence type="ECO:0000256" key="2">
    <source>
        <dbReference type="SAM" id="SignalP"/>
    </source>
</evidence>
<feature type="domain" description="Transposase IS4-like" evidence="3">
    <location>
        <begin position="83"/>
        <end position="178"/>
    </location>
</feature>
<dbReference type="NCBIfam" id="NF033564">
    <property type="entry name" value="transpos_ISAs1"/>
    <property type="match status" value="1"/>
</dbReference>
<proteinExistence type="predicted"/>
<sequence>MALLAIAVLATAAGMRGYAGFATWAATASDDVLAQLGVRFRRPSEKTFRAVLSRLDPADLNARMGGYFTAHVASSDPSGLVPIALDGKMLRGALRAKATATHLVSVFAHRARLVLGQLAVAEKSNEIPCVRALLTLLPDNLRWLVTVDAMHTQVVTAKLICATLKSHYLMIVKSNQAKILAVSPRCPGPRCPQPLPTTPAATAVSRPAPCKSSPLHEESASPTQNKSSGSLVNARSPPPTSAAWRWSMPSAACRSSTPALPRS</sequence>
<protein>
    <submittedName>
        <fullName evidence="5">DDE_Tnp_1-associated family protein</fullName>
    </submittedName>
</protein>
<dbReference type="Proteomes" id="UP000020681">
    <property type="component" value="Unassembled WGS sequence"/>
</dbReference>
<keyword evidence="6" id="KW-1185">Reference proteome</keyword>
<keyword evidence="2" id="KW-0732">Signal</keyword>
<accession>A0ABP3AKK6</accession>
<gene>
    <name evidence="5" type="ORF">I551_3368</name>
</gene>
<feature type="compositionally biased region" description="Polar residues" evidence="1">
    <location>
        <begin position="253"/>
        <end position="263"/>
    </location>
</feature>
<reference evidence="5 6" key="1">
    <citation type="submission" date="2014-01" db="EMBL/GenBank/DDBJ databases">
        <authorList>
            <person name="Dobos K."/>
            <person name="Lenaerts A."/>
            <person name="Ordway D."/>
            <person name="DeGroote M.A."/>
            <person name="Parker T."/>
            <person name="Sizemore C."/>
            <person name="Tallon L.J."/>
            <person name="Sadzewicz L.K."/>
            <person name="Sengamalay N."/>
            <person name="Fraser C.M."/>
            <person name="Hine E."/>
            <person name="Shefchek K.A."/>
            <person name="Das S.P."/>
            <person name="Tettelin H."/>
        </authorList>
    </citation>
    <scope>NUCLEOTIDE SEQUENCE [LARGE SCALE GENOMIC DNA]</scope>
    <source>
        <strain evidence="5 6">Harvey</strain>
    </source>
</reference>